<reference evidence="3 4" key="2">
    <citation type="journal article" date="2020" name="Int. J. Syst. Evol. Microbiol.">
        <title>Leptospira yasudae sp. nov. and Leptospira stimsonii sp. nov., two new species of the pathogenic group isolated from environmental sources.</title>
        <authorList>
            <person name="Casanovas-Massana A."/>
            <person name="Hamond C."/>
            <person name="Santos L.A."/>
            <person name="de Oliveira D."/>
            <person name="Hacker K.P."/>
            <person name="Balassiano I."/>
            <person name="Costa F."/>
            <person name="Medeiros M.A."/>
            <person name="Reis M.G."/>
            <person name="Ko A.I."/>
            <person name="Wunder E.A."/>
        </authorList>
    </citation>
    <scope>NUCLEOTIDE SEQUENCE [LARGE SCALE GENOMIC DNA]</scope>
    <source>
        <strain evidence="3 4">B21</strain>
    </source>
</reference>
<organism evidence="3 4">
    <name type="scientific">Leptospira yasudae</name>
    <dbReference type="NCBI Taxonomy" id="2202201"/>
    <lineage>
        <taxon>Bacteria</taxon>
        <taxon>Pseudomonadati</taxon>
        <taxon>Spirochaetota</taxon>
        <taxon>Spirochaetia</taxon>
        <taxon>Leptospirales</taxon>
        <taxon>Leptospiraceae</taxon>
        <taxon>Leptospira</taxon>
    </lineage>
</organism>
<dbReference type="InterPro" id="IPR003593">
    <property type="entry name" value="AAA+_ATPase"/>
</dbReference>
<reference evidence="4" key="1">
    <citation type="submission" date="2018-05" db="EMBL/GenBank/DDBJ databases">
        <title>Leptospira yasudae sp. nov. and Leptospira stimsonii sp. nov., two pathogenic species of the genus Leptospira isolated from environmental sources.</title>
        <authorList>
            <person name="Casanovas-Massana A."/>
            <person name="Hamond C."/>
            <person name="Santos L.A."/>
            <person name="Hacker K.P."/>
            <person name="Balassiano I."/>
            <person name="Medeiros M.A."/>
            <person name="Reis M.G."/>
            <person name="Ko A.I."/>
            <person name="Wunder E.A."/>
        </authorList>
    </citation>
    <scope>NUCLEOTIDE SEQUENCE [LARGE SCALE GENOMIC DNA]</scope>
    <source>
        <strain evidence="4">B21</strain>
    </source>
</reference>
<feature type="domain" description="AAA+ ATPase" evidence="2">
    <location>
        <begin position="279"/>
        <end position="458"/>
    </location>
</feature>
<proteinExistence type="predicted"/>
<evidence type="ECO:0000256" key="1">
    <source>
        <dbReference type="SAM" id="MobiDB-lite"/>
    </source>
</evidence>
<evidence type="ECO:0000313" key="3">
    <source>
        <dbReference type="EMBL" id="RHX77965.1"/>
    </source>
</evidence>
<dbReference type="InterPro" id="IPR016024">
    <property type="entry name" value="ARM-type_fold"/>
</dbReference>
<accession>A0ABX9M087</accession>
<evidence type="ECO:0000313" key="4">
    <source>
        <dbReference type="Proteomes" id="UP000285569"/>
    </source>
</evidence>
<sequence length="1534" mass="178889">MAKTGGAAAKLGNQFEDLWSWLEILRLFEEKITSITFEPIEDPIGIEFICKNSDEHKEYHSIKKRASSHWTDGDISSPKKKTERSILSDLIRKIEKDKTASAHFKSSAKNTALDILPPLFRRYETLSECKAQLSNEEAESYRSICENLNKTEDECFYLFKRLFHEHRSESTLQNELENRFPYYLARKDSSLIHVQELFGILYSIRNDHLGINLTKPKILDLLNRHGYLPANWNLRQNIKDKLRFWNIQFQKLNQEFGVLQEKIPRQESKEILQKLQTGQGEICFLIGAPGFGKSVVLAEFVEYLETESIPFLALRLDQGDAEWEQLKRDLEESPEIVLAGIAQGQKAILILDQLDSISRLSGNFPEAYNRFSVLLRNIRQNFPFISIVIGCRKFDFENDPSIKQISDEYKADSIELRELETPIVDSILKINKIGLTTPKQKDLLRIPFFLRMFLEGRDPSYKTEYSTPEDIFRVYWDRKQEKLPSSGTDLDGCLSKAIEYLLKSGTYTFNRNLIRERDCLEFLLKENFLTERGTEISFLHPLLQDYAIARKFLKEEQNLHKHLLKLSPEEIFSFGLKSRAILSLIRKENLDRFLPELTNCLFNSKIPFFIKIHLLDWYANIVNPTEDDWVLIKRKLSSNHWIPINSSVKGTLFLKFIHKAKRWLLQFNPIRYIVTTCQKENKVLEIINRIPFGNDSWFELAKEHGYWDPNINRSVENSTLQFAYQIRGSNLSEKKLNVLIPLMQTWSTNPSKQEAIFRIIEFAKVEISESLQKFILDILKIGFFDSFGGSTKIHSLHYGNLPEKIAITFWAESLKRSLPITGLHNFFRDDSKILRKNFPDSYRLKELLKNEHLFYAETFYPILLEIIERSSKTEERNLFVDEVWQHFTYNSDPHRISDIFLESLKASLFSIAKSQPKELLKIIGASYLKKSKTLAYLLFPVFAQNPEQLSSWIYEMILDEPNRLLVGDSGAVGDYIGNYELQGVRSAIRNSWPYFSNEQKNKIQEFIISLNPKRGQYYDFLTLLLLKEIPEADLLTNCKTKLQELKRRFPNTELDESINHIMGGIVGSPIPEHALDKMKDRQWIRAMKKYDANYLPRSREILKGNGHQLAQALGRKVSEDPNRFIDLLLSTQEKIEPFYYGSVLMDVSKSWKGKIEVSKVFSFIEKAHSLPGYPCIREISHLVCDLAKEEIPNSILEILNQYAAIGKDPWKEPDENNSDQTDPDYLSRGLNSERGSVAWTIGKIVSEDLKRYDIFSKTIEELAVDTSSSVRSCASIPVLYLLNLDRDKAVSLFLEMIDGRDELLTVHYVDDFLGYACHTHYTKLKDTLIRMLEHSNPKIQAIGAKHIFFRSFKSQKAKADVKRIPWETEEVRTSISKLASDLIHYPEYRERCKKTFRKFANDPSKNVRWHLSHGFRNLEDVFFEKEQDWLIQFIRSRTFRDDSHFLLDRLHKLPFVAPRISIALGFSFIQTYLERKEEGYVHIDAMGLDILIRSFNESKNQREKKTLLYLIDCSLLWDRNLLLKMEAEPNRSVA</sequence>
<protein>
    <recommendedName>
        <fullName evidence="2">AAA+ ATPase domain-containing protein</fullName>
    </recommendedName>
</protein>
<comment type="caution">
    <text evidence="3">The sequence shown here is derived from an EMBL/GenBank/DDBJ whole genome shotgun (WGS) entry which is preliminary data.</text>
</comment>
<keyword evidence="4" id="KW-1185">Reference proteome</keyword>
<dbReference type="EMBL" id="QHCR01000010">
    <property type="protein sequence ID" value="RHX77965.1"/>
    <property type="molecule type" value="Genomic_DNA"/>
</dbReference>
<dbReference type="SMART" id="SM00382">
    <property type="entry name" value="AAA"/>
    <property type="match status" value="1"/>
</dbReference>
<dbReference type="SUPFAM" id="SSF52540">
    <property type="entry name" value="P-loop containing nucleoside triphosphate hydrolases"/>
    <property type="match status" value="1"/>
</dbReference>
<dbReference type="InterPro" id="IPR027417">
    <property type="entry name" value="P-loop_NTPase"/>
</dbReference>
<name>A0ABX9M087_9LEPT</name>
<dbReference type="SUPFAM" id="SSF48371">
    <property type="entry name" value="ARM repeat"/>
    <property type="match status" value="1"/>
</dbReference>
<evidence type="ECO:0000259" key="2">
    <source>
        <dbReference type="SMART" id="SM00382"/>
    </source>
</evidence>
<gene>
    <name evidence="3" type="ORF">DLM77_19350</name>
</gene>
<feature type="region of interest" description="Disordered" evidence="1">
    <location>
        <begin position="1210"/>
        <end position="1229"/>
    </location>
</feature>
<dbReference type="Proteomes" id="UP000285569">
    <property type="component" value="Unassembled WGS sequence"/>
</dbReference>